<dbReference type="InterPro" id="IPR016117">
    <property type="entry name" value="ArgJ-like_dom_sf"/>
</dbReference>
<keyword evidence="13" id="KW-0963">Cytoplasm</keyword>
<organism evidence="14 15">
    <name type="scientific">Brotaphodocola catenula</name>
    <dbReference type="NCBI Taxonomy" id="2885361"/>
    <lineage>
        <taxon>Bacteria</taxon>
        <taxon>Bacillati</taxon>
        <taxon>Bacillota</taxon>
        <taxon>Clostridia</taxon>
        <taxon>Lachnospirales</taxon>
        <taxon>Lachnospiraceae</taxon>
        <taxon>Brotaphodocola</taxon>
    </lineage>
</organism>
<evidence type="ECO:0000256" key="5">
    <source>
        <dbReference type="ARBA" id="ARBA00022605"/>
    </source>
</evidence>
<dbReference type="PANTHER" id="PTHR23100">
    <property type="entry name" value="ARGININE BIOSYNTHESIS BIFUNCTIONAL PROTEIN ARGJ"/>
    <property type="match status" value="1"/>
</dbReference>
<sequence length="407" mass="43180">MKIIEGGVTASKGFESASTEAGIKYKNRKDMAMIYSQTPCKAAGTFTTNIVKAAPVKWDQKIVKESEFAQAVVINAGIANACTGAEGLGYCEKTAQAVAEVLNVPTDAVLVASTGVIGMQLPIEKLENGIKAMVPNLDGSIESGTESAKAIMTTDTKKKEVAVQIEIGGKTVTVGGMCKGSGMIHPNMCTMLAFVTTDIAISKELLQEALSEDIKDTYNMISVDGDTSTNDTVLLLANGMAGNPEITEKNDDYKEFCKALNYVNETLAKKMAGDGEGCTALFEVKIVGAETKAQAVTLAKSVITSSLTKAAIFGHDANWGRILCAMGYSGAQFDPEKVDLYFESKAGKMQIIKDGVALDYSEEEATKILSEPEVTATADVKMGDATATAWGCDLTFDYVKINADYRS</sequence>
<keyword evidence="6 13" id="KW-0808">Transferase</keyword>
<comment type="catalytic activity">
    <reaction evidence="10 13">
        <text>L-glutamate + acetyl-CoA = N-acetyl-L-glutamate + CoA + H(+)</text>
        <dbReference type="Rhea" id="RHEA:24292"/>
        <dbReference type="ChEBI" id="CHEBI:15378"/>
        <dbReference type="ChEBI" id="CHEBI:29985"/>
        <dbReference type="ChEBI" id="CHEBI:44337"/>
        <dbReference type="ChEBI" id="CHEBI:57287"/>
        <dbReference type="ChEBI" id="CHEBI:57288"/>
        <dbReference type="EC" id="2.3.1.1"/>
    </reaction>
</comment>
<dbReference type="GO" id="GO:0006526">
    <property type="term" value="P:L-arginine biosynthetic process"/>
    <property type="evidence" value="ECO:0007669"/>
    <property type="project" value="UniProtKB-UniRule"/>
</dbReference>
<evidence type="ECO:0000256" key="12">
    <source>
        <dbReference type="ARBA" id="ARBA00054976"/>
    </source>
</evidence>
<dbReference type="HAMAP" id="MF_01106">
    <property type="entry name" value="ArgJ"/>
    <property type="match status" value="1"/>
</dbReference>
<comment type="pathway">
    <text evidence="13">Amino-acid biosynthesis; L-arginine biosynthesis; N(2)-acetyl-L-ornithine from L-glutamate: step 1/4.</text>
</comment>
<dbReference type="GO" id="GO:0004358">
    <property type="term" value="F:L-glutamate N-acetyltransferase activity, acting on acetyl-L-ornithine as donor"/>
    <property type="evidence" value="ECO:0007669"/>
    <property type="project" value="UniProtKB-UniRule"/>
</dbReference>
<evidence type="ECO:0000256" key="10">
    <source>
        <dbReference type="ARBA" id="ARBA00048372"/>
    </source>
</evidence>
<dbReference type="EC" id="2.3.1.1" evidence="13"/>
<evidence type="ECO:0000256" key="11">
    <source>
        <dbReference type="ARBA" id="ARBA00049439"/>
    </source>
</evidence>
<feature type="chain" id="PRO_5041756397" description="Arginine biosynthesis bifunctional protein ArgJ alpha chain" evidence="13">
    <location>
        <begin position="1"/>
        <end position="189"/>
    </location>
</feature>
<feature type="binding site" evidence="13">
    <location>
        <position position="153"/>
    </location>
    <ligand>
        <name>substrate</name>
    </ligand>
</feature>
<evidence type="ECO:0000313" key="14">
    <source>
        <dbReference type="EMBL" id="MCC2165699.1"/>
    </source>
</evidence>
<comment type="subunit">
    <text evidence="3 13">Heterotetramer of two alpha and two beta chains.</text>
</comment>
<keyword evidence="8 13" id="KW-0511">Multifunctional enzyme</keyword>
<comment type="catalytic activity">
    <reaction evidence="11 13">
        <text>N(2)-acetyl-L-ornithine + L-glutamate = N-acetyl-L-glutamate + L-ornithine</text>
        <dbReference type="Rhea" id="RHEA:15349"/>
        <dbReference type="ChEBI" id="CHEBI:29985"/>
        <dbReference type="ChEBI" id="CHEBI:44337"/>
        <dbReference type="ChEBI" id="CHEBI:46911"/>
        <dbReference type="ChEBI" id="CHEBI:57805"/>
        <dbReference type="EC" id="2.3.1.35"/>
    </reaction>
</comment>
<dbReference type="CDD" id="cd02152">
    <property type="entry name" value="OAT"/>
    <property type="match status" value="1"/>
</dbReference>
<dbReference type="FunFam" id="3.60.70.12:FF:000001">
    <property type="entry name" value="Arginine biosynthesis bifunctional protein ArgJ, chloroplastic"/>
    <property type="match status" value="1"/>
</dbReference>
<dbReference type="GO" id="GO:0005737">
    <property type="term" value="C:cytoplasm"/>
    <property type="evidence" value="ECO:0007669"/>
    <property type="project" value="UniProtKB-SubCell"/>
</dbReference>
<dbReference type="Gene3D" id="3.10.20.340">
    <property type="entry name" value="ArgJ beta chain, C-terminal domain"/>
    <property type="match status" value="1"/>
</dbReference>
<dbReference type="FunFam" id="3.30.2330.10:FF:000001">
    <property type="entry name" value="Arginine biosynthesis bifunctional protein ArgJ, mitochondrial"/>
    <property type="match status" value="1"/>
</dbReference>
<dbReference type="Proteomes" id="UP001198962">
    <property type="component" value="Unassembled WGS sequence"/>
</dbReference>
<feature type="binding site" evidence="13">
    <location>
        <position position="276"/>
    </location>
    <ligand>
        <name>substrate</name>
    </ligand>
</feature>
<reference evidence="14" key="1">
    <citation type="submission" date="2021-10" db="EMBL/GenBank/DDBJ databases">
        <title>Anaerobic single-cell dispensing facilitates the cultivation of human gut bacteria.</title>
        <authorList>
            <person name="Afrizal A."/>
        </authorList>
    </citation>
    <scope>NUCLEOTIDE SEQUENCE</scope>
    <source>
        <strain evidence="14">CLA-AA-H274</strain>
    </source>
</reference>
<name>A0AAE3ATM6_9FIRM</name>
<dbReference type="RefSeq" id="WP_177977855.1">
    <property type="nucleotide sequence ID" value="NZ_JAJEPU010000047.1"/>
</dbReference>
<feature type="binding site" evidence="13">
    <location>
        <position position="407"/>
    </location>
    <ligand>
        <name>substrate</name>
    </ligand>
</feature>
<gene>
    <name evidence="13 14" type="primary">argJ</name>
    <name evidence="14" type="ORF">LKD32_12615</name>
</gene>
<feature type="active site" description="Nucleophile" evidence="13">
    <location>
        <position position="190"/>
    </location>
</feature>
<dbReference type="AlphaFoldDB" id="A0AAE3ATM6"/>
<keyword evidence="5 13" id="KW-0028">Amino-acid biosynthesis</keyword>
<comment type="caution">
    <text evidence="13">Lacks conserved residue(s) required for the propagation of feature annotation.</text>
</comment>
<feature type="chain" id="PRO_5041756395" description="Arginine biosynthesis bifunctional protein ArgJ beta chain" evidence="13">
    <location>
        <begin position="190"/>
        <end position="407"/>
    </location>
</feature>
<evidence type="ECO:0000256" key="6">
    <source>
        <dbReference type="ARBA" id="ARBA00022679"/>
    </source>
</evidence>
<comment type="subcellular location">
    <subcellularLocation>
        <location evidence="1 13">Cytoplasm</location>
    </subcellularLocation>
</comment>
<keyword evidence="15" id="KW-1185">Reference proteome</keyword>
<evidence type="ECO:0000256" key="1">
    <source>
        <dbReference type="ARBA" id="ARBA00004496"/>
    </source>
</evidence>
<dbReference type="FunFam" id="3.10.20.340:FF:000001">
    <property type="entry name" value="Arginine biosynthesis bifunctional protein ArgJ, chloroplastic"/>
    <property type="match status" value="1"/>
</dbReference>
<evidence type="ECO:0000256" key="2">
    <source>
        <dbReference type="ARBA" id="ARBA00006774"/>
    </source>
</evidence>
<dbReference type="GO" id="GO:0006592">
    <property type="term" value="P:ornithine biosynthetic process"/>
    <property type="evidence" value="ECO:0007669"/>
    <property type="project" value="TreeGrafter"/>
</dbReference>
<feature type="binding site" evidence="13">
    <location>
        <position position="179"/>
    </location>
    <ligand>
        <name>substrate</name>
    </ligand>
</feature>
<evidence type="ECO:0000313" key="15">
    <source>
        <dbReference type="Proteomes" id="UP001198962"/>
    </source>
</evidence>
<feature type="site" description="Involved in the stabilization of negative charge on the oxyanion by the formation of the oxyanion hole" evidence="13">
    <location>
        <position position="115"/>
    </location>
</feature>
<comment type="caution">
    <text evidence="14">The sequence shown here is derived from an EMBL/GenBank/DDBJ whole genome shotgun (WGS) entry which is preliminary data.</text>
</comment>
<feature type="binding site" evidence="13">
    <location>
        <position position="402"/>
    </location>
    <ligand>
        <name>substrate</name>
    </ligand>
</feature>
<dbReference type="NCBIfam" id="NF003802">
    <property type="entry name" value="PRK05388.1"/>
    <property type="match status" value="1"/>
</dbReference>
<dbReference type="Pfam" id="PF01960">
    <property type="entry name" value="ArgJ"/>
    <property type="match status" value="1"/>
</dbReference>
<comment type="function">
    <text evidence="12 13">Catalyzes two activities which are involved in the cyclic version of arginine biosynthesis: the synthesis of N-acetylglutamate from glutamate and acetyl-CoA as the acetyl donor, and of ornithine by transacetylation between N(2)-acetylornithine and glutamate.</text>
</comment>
<comment type="similarity">
    <text evidence="2 13">Belongs to the ArgJ family.</text>
</comment>
<keyword evidence="9 13" id="KW-0012">Acyltransferase</keyword>
<dbReference type="EMBL" id="JAJEPU010000047">
    <property type="protein sequence ID" value="MCC2165699.1"/>
    <property type="molecule type" value="Genomic_DNA"/>
</dbReference>
<dbReference type="SUPFAM" id="SSF56266">
    <property type="entry name" value="DmpA/ArgJ-like"/>
    <property type="match status" value="1"/>
</dbReference>
<dbReference type="InterPro" id="IPR042195">
    <property type="entry name" value="ArgJ_beta_C"/>
</dbReference>
<dbReference type="EC" id="2.3.1.35" evidence="13"/>
<comment type="pathway">
    <text evidence="13">Amino-acid biosynthesis; L-arginine biosynthesis; L-ornithine and N-acetyl-L-glutamate from L-glutamate and N(2)-acetyl-L-ornithine (cyclic): step 1/1.</text>
</comment>
<feature type="binding site" evidence="13">
    <location>
        <position position="190"/>
    </location>
    <ligand>
        <name>substrate</name>
    </ligand>
</feature>
<evidence type="ECO:0000256" key="9">
    <source>
        <dbReference type="ARBA" id="ARBA00023315"/>
    </source>
</evidence>
<keyword evidence="7 13" id="KW-0068">Autocatalytic cleavage</keyword>
<protein>
    <recommendedName>
        <fullName evidence="13">Arginine biosynthesis bifunctional protein ArgJ</fullName>
    </recommendedName>
    <domain>
        <recommendedName>
            <fullName evidence="13">Glutamate N-acetyltransferase</fullName>
            <ecNumber evidence="13">2.3.1.35</ecNumber>
        </recommendedName>
        <alternativeName>
            <fullName evidence="13">Ornithine acetyltransferase</fullName>
            <shortName evidence="13">OATase</shortName>
        </alternativeName>
        <alternativeName>
            <fullName evidence="13">Ornithine transacetylase</fullName>
        </alternativeName>
    </domain>
    <domain>
        <recommendedName>
            <fullName evidence="13">Amino-acid acetyltransferase</fullName>
            <ecNumber evidence="13">2.3.1.1</ecNumber>
        </recommendedName>
        <alternativeName>
            <fullName evidence="13">N-acetylglutamate synthase</fullName>
            <shortName evidence="13">AGSase</shortName>
        </alternativeName>
    </domain>
    <component>
        <recommendedName>
            <fullName evidence="13">Arginine biosynthesis bifunctional protein ArgJ alpha chain</fullName>
        </recommendedName>
    </component>
    <component>
        <recommendedName>
            <fullName evidence="13">Arginine biosynthesis bifunctional protein ArgJ beta chain</fullName>
        </recommendedName>
    </component>
</protein>
<feature type="site" description="Involved in the stabilization of negative charge on the oxyanion by the formation of the oxyanion hole" evidence="13">
    <location>
        <position position="114"/>
    </location>
</feature>
<dbReference type="GO" id="GO:0004042">
    <property type="term" value="F:L-glutamate N-acetyltransferase activity"/>
    <property type="evidence" value="ECO:0007669"/>
    <property type="project" value="UniProtKB-UniRule"/>
</dbReference>
<evidence type="ECO:0000256" key="13">
    <source>
        <dbReference type="HAMAP-Rule" id="MF_01106"/>
    </source>
</evidence>
<evidence type="ECO:0000256" key="3">
    <source>
        <dbReference type="ARBA" id="ARBA00011475"/>
    </source>
</evidence>
<dbReference type="PANTHER" id="PTHR23100:SF0">
    <property type="entry name" value="ARGININE BIOSYNTHESIS BIFUNCTIONAL PROTEIN ARGJ, MITOCHONDRIAL"/>
    <property type="match status" value="1"/>
</dbReference>
<dbReference type="Gene3D" id="3.30.2330.10">
    <property type="entry name" value="arginine biosynthesis bifunctional protein suprefamily"/>
    <property type="match status" value="1"/>
</dbReference>
<evidence type="ECO:0000256" key="7">
    <source>
        <dbReference type="ARBA" id="ARBA00022813"/>
    </source>
</evidence>
<proteinExistence type="inferred from homology"/>
<dbReference type="NCBIfam" id="TIGR00120">
    <property type="entry name" value="ArgJ"/>
    <property type="match status" value="1"/>
</dbReference>
<dbReference type="Gene3D" id="3.60.70.12">
    <property type="entry name" value="L-amino peptidase D-ALA esterase/amidase"/>
    <property type="match status" value="1"/>
</dbReference>
<evidence type="ECO:0000256" key="8">
    <source>
        <dbReference type="ARBA" id="ARBA00023268"/>
    </source>
</evidence>
<keyword evidence="4 13" id="KW-0055">Arginine biosynthesis</keyword>
<evidence type="ECO:0000256" key="4">
    <source>
        <dbReference type="ARBA" id="ARBA00022571"/>
    </source>
</evidence>
<accession>A0AAE3ATM6</accession>
<dbReference type="InterPro" id="IPR002813">
    <property type="entry name" value="Arg_biosynth_ArgJ"/>
</dbReference>